<dbReference type="GO" id="GO:0003677">
    <property type="term" value="F:DNA binding"/>
    <property type="evidence" value="ECO:0007669"/>
    <property type="project" value="InterPro"/>
</dbReference>
<protein>
    <submittedName>
        <fullName evidence="4">Two component transcriptional regulator, LytTR family</fullName>
    </submittedName>
</protein>
<reference evidence="5" key="1">
    <citation type="submission" date="2017-02" db="EMBL/GenBank/DDBJ databases">
        <authorList>
            <person name="Varghese N."/>
            <person name="Submissions S."/>
        </authorList>
    </citation>
    <scope>NUCLEOTIDE SEQUENCE [LARGE SCALE GENOMIC DNA]</scope>
    <source>
        <strain evidence="5">DSM 22270</strain>
    </source>
</reference>
<dbReference type="GO" id="GO:0000156">
    <property type="term" value="F:phosphorelay response regulator activity"/>
    <property type="evidence" value="ECO:0007669"/>
    <property type="project" value="InterPro"/>
</dbReference>
<gene>
    <name evidence="4" type="ORF">SAMN05660293_01554</name>
</gene>
<dbReference type="PROSITE" id="PS50930">
    <property type="entry name" value="HTH_LYTTR"/>
    <property type="match status" value="1"/>
</dbReference>
<evidence type="ECO:0000313" key="5">
    <source>
        <dbReference type="Proteomes" id="UP000190897"/>
    </source>
</evidence>
<dbReference type="STRING" id="651661.SAMN05660293_01554"/>
<dbReference type="Pfam" id="PF00072">
    <property type="entry name" value="Response_reg"/>
    <property type="match status" value="1"/>
</dbReference>
<feature type="domain" description="Response regulatory" evidence="2">
    <location>
        <begin position="3"/>
        <end position="114"/>
    </location>
</feature>
<dbReference type="InterPro" id="IPR001789">
    <property type="entry name" value="Sig_transdc_resp-reg_receiver"/>
</dbReference>
<dbReference type="SMART" id="SM00850">
    <property type="entry name" value="LytTR"/>
    <property type="match status" value="1"/>
</dbReference>
<accession>A0A1T5DDT0</accession>
<dbReference type="InterPro" id="IPR046947">
    <property type="entry name" value="LytR-like"/>
</dbReference>
<evidence type="ECO:0000256" key="1">
    <source>
        <dbReference type="PROSITE-ProRule" id="PRU00169"/>
    </source>
</evidence>
<feature type="modified residue" description="4-aspartylphosphate" evidence="1">
    <location>
        <position position="54"/>
    </location>
</feature>
<evidence type="ECO:0000259" key="2">
    <source>
        <dbReference type="PROSITE" id="PS50110"/>
    </source>
</evidence>
<dbReference type="EMBL" id="FUZA01000002">
    <property type="protein sequence ID" value="SKB69874.1"/>
    <property type="molecule type" value="Genomic_DNA"/>
</dbReference>
<proteinExistence type="predicted"/>
<dbReference type="Gene3D" id="2.40.50.1020">
    <property type="entry name" value="LytTr DNA-binding domain"/>
    <property type="match status" value="1"/>
</dbReference>
<dbReference type="Gene3D" id="3.40.50.2300">
    <property type="match status" value="1"/>
</dbReference>
<dbReference type="PANTHER" id="PTHR37299">
    <property type="entry name" value="TRANSCRIPTIONAL REGULATOR-RELATED"/>
    <property type="match status" value="1"/>
</dbReference>
<keyword evidence="1" id="KW-0597">Phosphoprotein</keyword>
<dbReference type="PANTHER" id="PTHR37299:SF1">
    <property type="entry name" value="STAGE 0 SPORULATION PROTEIN A HOMOLOG"/>
    <property type="match status" value="1"/>
</dbReference>
<name>A0A1T5DDT0_9BACT</name>
<dbReference type="SUPFAM" id="SSF52172">
    <property type="entry name" value="CheY-like"/>
    <property type="match status" value="1"/>
</dbReference>
<evidence type="ECO:0000259" key="3">
    <source>
        <dbReference type="PROSITE" id="PS50930"/>
    </source>
</evidence>
<dbReference type="InterPro" id="IPR011006">
    <property type="entry name" value="CheY-like_superfamily"/>
</dbReference>
<dbReference type="OrthoDB" id="9787344at2"/>
<dbReference type="RefSeq" id="WP_082214130.1">
    <property type="nucleotide sequence ID" value="NZ_FUZA01000002.1"/>
</dbReference>
<sequence>MINCLIVDDAPIARQIVMEYCKLLPVLRVVGQCSDAFEVRHELQQVQVDLLLMDINMPVLSGIDLLKTLKNPPLVVFTTAYKEFATDAFDLAACDYLLKPFSLERFIIAIDRVIEKLESRKTVKLDTQPSSLVSHLILRSEGRINKLNYDQILYLEANRNNTKVFTIGQHLISTTPLSIIESHLPGELFFRVHRSFIINITKITGLQGNRIFLGKSEVPLGGNYKDEFLKILGI</sequence>
<dbReference type="AlphaFoldDB" id="A0A1T5DDT0"/>
<dbReference type="PROSITE" id="PS50110">
    <property type="entry name" value="RESPONSE_REGULATORY"/>
    <property type="match status" value="1"/>
</dbReference>
<dbReference type="SMART" id="SM00448">
    <property type="entry name" value="REC"/>
    <property type="match status" value="1"/>
</dbReference>
<dbReference type="Proteomes" id="UP000190897">
    <property type="component" value="Unassembled WGS sequence"/>
</dbReference>
<dbReference type="InterPro" id="IPR007492">
    <property type="entry name" value="LytTR_DNA-bd_dom"/>
</dbReference>
<dbReference type="Pfam" id="PF04397">
    <property type="entry name" value="LytTR"/>
    <property type="match status" value="1"/>
</dbReference>
<evidence type="ECO:0000313" key="4">
    <source>
        <dbReference type="EMBL" id="SKB69874.1"/>
    </source>
</evidence>
<feature type="domain" description="HTH LytTR-type" evidence="3">
    <location>
        <begin position="136"/>
        <end position="234"/>
    </location>
</feature>
<organism evidence="4 5">
    <name type="scientific">Dyadobacter psychrophilus</name>
    <dbReference type="NCBI Taxonomy" id="651661"/>
    <lineage>
        <taxon>Bacteria</taxon>
        <taxon>Pseudomonadati</taxon>
        <taxon>Bacteroidota</taxon>
        <taxon>Cytophagia</taxon>
        <taxon>Cytophagales</taxon>
        <taxon>Spirosomataceae</taxon>
        <taxon>Dyadobacter</taxon>
    </lineage>
</organism>
<keyword evidence="5" id="KW-1185">Reference proteome</keyword>